<sequence length="158" mass="17431">METSDEPASRFRGAPWHLWVVGVLALLWNSFGANDYLQTQMGNLAYFEKTLGESMGVSAVQAMEYFRGFPGWLVAFWALGVWGAVLGSILLLLRSRWADPAFVASLVGLGVTTAYQEFSSAPAWVKSNTNVTMSIVIWSIAVFLLIYAASMRRKGVLK</sequence>
<evidence type="ECO:0000313" key="3">
    <source>
        <dbReference type="Proteomes" id="UP000439780"/>
    </source>
</evidence>
<protein>
    <submittedName>
        <fullName evidence="2">Uncharacterized protein</fullName>
    </submittedName>
</protein>
<comment type="caution">
    <text evidence="2">The sequence shown here is derived from an EMBL/GenBank/DDBJ whole genome shotgun (WGS) entry which is preliminary data.</text>
</comment>
<dbReference type="OrthoDB" id="5801787at2"/>
<keyword evidence="3" id="KW-1185">Reference proteome</keyword>
<keyword evidence="1" id="KW-0472">Membrane</keyword>
<dbReference type="Proteomes" id="UP000439780">
    <property type="component" value="Unassembled WGS sequence"/>
</dbReference>
<proteinExistence type="predicted"/>
<feature type="transmembrane region" description="Helical" evidence="1">
    <location>
        <begin position="72"/>
        <end position="93"/>
    </location>
</feature>
<gene>
    <name evidence="2" type="ORF">GRI58_01355</name>
</gene>
<name>A0A845AK83_9SPHN</name>
<organism evidence="2 3">
    <name type="scientific">Qipengyuania algicida</name>
    <dbReference type="NCBI Taxonomy" id="1836209"/>
    <lineage>
        <taxon>Bacteria</taxon>
        <taxon>Pseudomonadati</taxon>
        <taxon>Pseudomonadota</taxon>
        <taxon>Alphaproteobacteria</taxon>
        <taxon>Sphingomonadales</taxon>
        <taxon>Erythrobacteraceae</taxon>
        <taxon>Qipengyuania</taxon>
    </lineage>
</organism>
<evidence type="ECO:0000256" key="1">
    <source>
        <dbReference type="SAM" id="Phobius"/>
    </source>
</evidence>
<keyword evidence="1" id="KW-0812">Transmembrane</keyword>
<feature type="transmembrane region" description="Helical" evidence="1">
    <location>
        <begin position="16"/>
        <end position="33"/>
    </location>
</feature>
<feature type="transmembrane region" description="Helical" evidence="1">
    <location>
        <begin position="130"/>
        <end position="149"/>
    </location>
</feature>
<dbReference type="AlphaFoldDB" id="A0A845AK83"/>
<accession>A0A845AK83</accession>
<reference evidence="2 3" key="1">
    <citation type="submission" date="2019-12" db="EMBL/GenBank/DDBJ databases">
        <title>Genomic-based taxomic classification of the family Erythrobacteraceae.</title>
        <authorList>
            <person name="Xu L."/>
        </authorList>
    </citation>
    <scope>NUCLEOTIDE SEQUENCE [LARGE SCALE GENOMIC DNA]</scope>
    <source>
        <strain evidence="2 3">KEMB 9005-328</strain>
    </source>
</reference>
<keyword evidence="1" id="KW-1133">Transmembrane helix</keyword>
<evidence type="ECO:0000313" key="2">
    <source>
        <dbReference type="EMBL" id="MXP27468.1"/>
    </source>
</evidence>
<dbReference type="EMBL" id="WTYA01000001">
    <property type="protein sequence ID" value="MXP27468.1"/>
    <property type="molecule type" value="Genomic_DNA"/>
</dbReference>
<feature type="transmembrane region" description="Helical" evidence="1">
    <location>
        <begin position="100"/>
        <end position="118"/>
    </location>
</feature>